<keyword evidence="4 6" id="KW-1133">Transmembrane helix</keyword>
<comment type="subcellular location">
    <subcellularLocation>
        <location evidence="1">Cell membrane</location>
        <topology evidence="1">Multi-pass membrane protein</topology>
    </subcellularLocation>
</comment>
<gene>
    <name evidence="7" type="ordered locus">Tbd_1785</name>
</gene>
<feature type="transmembrane region" description="Helical" evidence="6">
    <location>
        <begin position="14"/>
        <end position="35"/>
    </location>
</feature>
<dbReference type="PANTHER" id="PTHR30250">
    <property type="entry name" value="PST FAMILY PREDICTED COLANIC ACID TRANSPORTER"/>
    <property type="match status" value="1"/>
</dbReference>
<evidence type="ECO:0008006" key="9">
    <source>
        <dbReference type="Google" id="ProtNLM"/>
    </source>
</evidence>
<keyword evidence="2" id="KW-1003">Cell membrane</keyword>
<dbReference type="HOGENOM" id="CLU_512649_0_0_4"/>
<dbReference type="Proteomes" id="UP000008291">
    <property type="component" value="Chromosome"/>
</dbReference>
<dbReference type="eggNOG" id="COG2244">
    <property type="taxonomic scope" value="Bacteria"/>
</dbReference>
<feature type="transmembrane region" description="Helical" evidence="6">
    <location>
        <begin position="383"/>
        <end position="402"/>
    </location>
</feature>
<dbReference type="AlphaFoldDB" id="Q3SHZ5"/>
<protein>
    <recommendedName>
        <fullName evidence="9">Polysaccharide biosynthesis protein C-terminal domain-containing protein</fullName>
    </recommendedName>
</protein>
<evidence type="ECO:0000256" key="2">
    <source>
        <dbReference type="ARBA" id="ARBA00022475"/>
    </source>
</evidence>
<accession>Q3SHZ5</accession>
<feature type="transmembrane region" description="Helical" evidence="6">
    <location>
        <begin position="351"/>
        <end position="371"/>
    </location>
</feature>
<feature type="transmembrane region" description="Helical" evidence="6">
    <location>
        <begin position="446"/>
        <end position="467"/>
    </location>
</feature>
<dbReference type="STRING" id="292415.Tbd_1785"/>
<feature type="transmembrane region" description="Helical" evidence="6">
    <location>
        <begin position="263"/>
        <end position="284"/>
    </location>
</feature>
<name>Q3SHZ5_THIDA</name>
<evidence type="ECO:0000313" key="7">
    <source>
        <dbReference type="EMBL" id="AAZ97738.1"/>
    </source>
</evidence>
<keyword evidence="8" id="KW-1185">Reference proteome</keyword>
<feature type="transmembrane region" description="Helical" evidence="6">
    <location>
        <begin position="232"/>
        <end position="251"/>
    </location>
</feature>
<feature type="transmembrane region" description="Helical" evidence="6">
    <location>
        <begin position="89"/>
        <end position="111"/>
    </location>
</feature>
<proteinExistence type="predicted"/>
<feature type="transmembrane region" description="Helical" evidence="6">
    <location>
        <begin position="473"/>
        <end position="495"/>
    </location>
</feature>
<sequence length="513" mass="55784">MTDSPYSGSALRRALLHFSTGKGFGAVIGIAWLFMLVRELPLADYGAYVTFTAFLNIFVVVGSFGLIAVAERYVPEHRSLSSGPVLARFLTRLIALRVVLLAVACLAMAGFSAHLPALLSIEGMADTFLVFQIVVFGEGLCRYIETIFDSLLQQKYSQISTLFRYGTRLLALLAYPLLSDEALDLFTWITIEAVTVSLGALLALALMSKIVRQARHEEGERAGEGKLDYPRYIRYAAPIYLGRILALFSGIEMAKLVTTKMLGLEASAVFGFCASLAITLQRYLPTYLLMGMVRPLFITAFHSERPQKRLDFLFSLIVKLNMFAILPALAVTTVLGDGVVHLFSSGKISEGGLMLTLMLGFVVSQALRIAHGMVLISLEDGKGSLLIAVAGATVFALSALFVSVYGPVALVLGLVAADFVAMAIAGHRIRMKSYRLNYPYRGIGKLFIATVGATLFISLLDLSLAGYGEISRVLAAAGLGMVLYALLAQSIRPFTDEERGAINRMLPVRLFVW</sequence>
<keyword evidence="5 6" id="KW-0472">Membrane</keyword>
<evidence type="ECO:0000313" key="8">
    <source>
        <dbReference type="Proteomes" id="UP000008291"/>
    </source>
</evidence>
<dbReference type="KEGG" id="tbd:Tbd_1785"/>
<evidence type="ECO:0000256" key="1">
    <source>
        <dbReference type="ARBA" id="ARBA00004651"/>
    </source>
</evidence>
<reference evidence="7 8" key="1">
    <citation type="journal article" date="2006" name="J. Bacteriol.">
        <title>The genome sequence of the obligately chemolithoautotrophic, facultatively anaerobic bacterium Thiobacillus denitrificans.</title>
        <authorList>
            <person name="Beller H.R."/>
            <person name="Chain P.S."/>
            <person name="Letain T.E."/>
            <person name="Chakicherla A."/>
            <person name="Larimer F.W."/>
            <person name="Richardson P.M."/>
            <person name="Coleman M.A."/>
            <person name="Wood A.P."/>
            <person name="Kelly D.P."/>
        </authorList>
    </citation>
    <scope>NUCLEOTIDE SEQUENCE [LARGE SCALE GENOMIC DNA]</scope>
    <source>
        <strain evidence="7 8">ATCC 25259</strain>
    </source>
</reference>
<evidence type="ECO:0000256" key="3">
    <source>
        <dbReference type="ARBA" id="ARBA00022692"/>
    </source>
</evidence>
<evidence type="ECO:0000256" key="4">
    <source>
        <dbReference type="ARBA" id="ARBA00022989"/>
    </source>
</evidence>
<dbReference type="EMBL" id="CP000116">
    <property type="protein sequence ID" value="AAZ97738.1"/>
    <property type="molecule type" value="Genomic_DNA"/>
</dbReference>
<dbReference type="OrthoDB" id="8573819at2"/>
<evidence type="ECO:0000256" key="6">
    <source>
        <dbReference type="SAM" id="Phobius"/>
    </source>
</evidence>
<dbReference type="InterPro" id="IPR050833">
    <property type="entry name" value="Poly_Biosynth_Transport"/>
</dbReference>
<dbReference type="PANTHER" id="PTHR30250:SF11">
    <property type="entry name" value="O-ANTIGEN TRANSPORTER-RELATED"/>
    <property type="match status" value="1"/>
</dbReference>
<evidence type="ECO:0000256" key="5">
    <source>
        <dbReference type="ARBA" id="ARBA00023136"/>
    </source>
</evidence>
<keyword evidence="3 6" id="KW-0812">Transmembrane</keyword>
<feature type="transmembrane region" description="Helical" evidence="6">
    <location>
        <begin position="312"/>
        <end position="331"/>
    </location>
</feature>
<organism evidence="7 8">
    <name type="scientific">Thiobacillus denitrificans (strain ATCC 25259 / T1)</name>
    <dbReference type="NCBI Taxonomy" id="292415"/>
    <lineage>
        <taxon>Bacteria</taxon>
        <taxon>Pseudomonadati</taxon>
        <taxon>Pseudomonadota</taxon>
        <taxon>Betaproteobacteria</taxon>
        <taxon>Nitrosomonadales</taxon>
        <taxon>Thiobacillaceae</taxon>
        <taxon>Thiobacillus</taxon>
    </lineage>
</organism>
<feature type="transmembrane region" description="Helical" evidence="6">
    <location>
        <begin position="185"/>
        <end position="211"/>
    </location>
</feature>
<feature type="transmembrane region" description="Helical" evidence="6">
    <location>
        <begin position="47"/>
        <end position="69"/>
    </location>
</feature>
<dbReference type="GO" id="GO:0005886">
    <property type="term" value="C:plasma membrane"/>
    <property type="evidence" value="ECO:0007669"/>
    <property type="project" value="UniProtKB-SubCell"/>
</dbReference>
<feature type="transmembrane region" description="Helical" evidence="6">
    <location>
        <begin position="408"/>
        <end position="425"/>
    </location>
</feature>